<proteinExistence type="predicted"/>
<gene>
    <name evidence="1" type="ORF">NPX13_g6973</name>
</gene>
<comment type="caution">
    <text evidence="1">The sequence shown here is derived from an EMBL/GenBank/DDBJ whole genome shotgun (WGS) entry which is preliminary data.</text>
</comment>
<accession>A0A9W8TL87</accession>
<sequence length="75" mass="8584">MDLVQTLDRINTSAFANDEERSEAVEAAYALVSRLETPWEFIMRNCMIQPAVGAALKIGKDLDLYQKWHDRGTLR</sequence>
<evidence type="ECO:0000313" key="2">
    <source>
        <dbReference type="Proteomes" id="UP001148614"/>
    </source>
</evidence>
<reference evidence="1" key="1">
    <citation type="submission" date="2022-07" db="EMBL/GenBank/DDBJ databases">
        <title>Genome Sequence of Xylaria arbuscula.</title>
        <authorList>
            <person name="Buettner E."/>
        </authorList>
    </citation>
    <scope>NUCLEOTIDE SEQUENCE</scope>
    <source>
        <strain evidence="1">VT107</strain>
    </source>
</reference>
<organism evidence="1 2">
    <name type="scientific">Xylaria arbuscula</name>
    <dbReference type="NCBI Taxonomy" id="114810"/>
    <lineage>
        <taxon>Eukaryota</taxon>
        <taxon>Fungi</taxon>
        <taxon>Dikarya</taxon>
        <taxon>Ascomycota</taxon>
        <taxon>Pezizomycotina</taxon>
        <taxon>Sordariomycetes</taxon>
        <taxon>Xylariomycetidae</taxon>
        <taxon>Xylariales</taxon>
        <taxon>Xylariaceae</taxon>
        <taxon>Xylaria</taxon>
    </lineage>
</organism>
<dbReference type="EMBL" id="JANPWZ010001306">
    <property type="protein sequence ID" value="KAJ3566873.1"/>
    <property type="molecule type" value="Genomic_DNA"/>
</dbReference>
<name>A0A9W8TL87_9PEZI</name>
<protein>
    <submittedName>
        <fullName evidence="1">Uncharacterized protein</fullName>
    </submittedName>
</protein>
<dbReference type="AlphaFoldDB" id="A0A9W8TL87"/>
<keyword evidence="2" id="KW-1185">Reference proteome</keyword>
<evidence type="ECO:0000313" key="1">
    <source>
        <dbReference type="EMBL" id="KAJ3566873.1"/>
    </source>
</evidence>
<dbReference type="VEuPathDB" id="FungiDB:F4678DRAFT_468637"/>
<dbReference type="Proteomes" id="UP001148614">
    <property type="component" value="Unassembled WGS sequence"/>
</dbReference>